<dbReference type="SUPFAM" id="SSF63380">
    <property type="entry name" value="Riboflavin synthase domain-like"/>
    <property type="match status" value="1"/>
</dbReference>
<dbReference type="InterPro" id="IPR039261">
    <property type="entry name" value="FNR_nucleotide-bd"/>
</dbReference>
<sequence length="668" mass="73502">MSVLADVLSTSSAAMAASAFLPSHTQASPVKRAQTVTYTYTDATSTSTYTYVVHKQPRVMNAYYGWLALLGVATVMNACFIAWALHRRFRNKGGASADSPQSNGRLSLRRLPHAILTWSRIVGFRLRIPRVEMNLIEFALSIMYLAGCLAFTFAPTDNVKPYVHLQPNYIGAKSGLIAAGQMPLAVFLALKNNPITWLTGIGHEKLILMHRIVSRCILVCTWIHFVGEYYSYKNAGVLYELIDEVWEIAGAVAAVAQTITTIFGIKQIRHRYYEIFYSSHVALILIFVITMHIHLIPMLCAYYIWPIYIIWGFDRGLRAARYLLFNVILRPKSHNALVEHIGADGLRVTLKRRIPGGWKAGQHVFLAFPRLGIESHPFTIGNIYEKEEGDNEAEMVFIIRAMGGQTRTLLNRALKNGSCELTAFFDGPYGHPEDIRPFTTCIFIAGGTGVTYTVARMHQLFKDVQASKANAKRVVFVWAVRTETEYEWVATDIAKVVALVPSSVSLHVEVYLTGGKRDNVLQGLPELELEKSDVDVEKDGVLTTTSSKERSSSRSSSNEKADVSGTSTPTKPTAAYFASGATTPTTACADGSFAFPRPGIVLKSGRPDVRTILEEEVTTSAGAVAVDVSGPDGLVDAVRSSLTEPFAGPVATMRGTPTVLLSVEQFRM</sequence>
<feature type="transmembrane region" description="Helical" evidence="15">
    <location>
        <begin position="63"/>
        <end position="85"/>
    </location>
</feature>
<evidence type="ECO:0000256" key="11">
    <source>
        <dbReference type="ARBA" id="ARBA00023136"/>
    </source>
</evidence>
<dbReference type="Pfam" id="PF08030">
    <property type="entry name" value="NAD_binding_6"/>
    <property type="match status" value="1"/>
</dbReference>
<dbReference type="GO" id="GO:0015677">
    <property type="term" value="P:copper ion import"/>
    <property type="evidence" value="ECO:0007669"/>
    <property type="project" value="TreeGrafter"/>
</dbReference>
<dbReference type="Gene3D" id="3.40.50.80">
    <property type="entry name" value="Nucleotide-binding domain of ferredoxin-NADP reductase (FNR) module"/>
    <property type="match status" value="1"/>
</dbReference>
<dbReference type="InterPro" id="IPR017927">
    <property type="entry name" value="FAD-bd_FR_type"/>
</dbReference>
<dbReference type="PANTHER" id="PTHR32361">
    <property type="entry name" value="FERRIC/CUPRIC REDUCTASE TRANSMEMBRANE COMPONENT"/>
    <property type="match status" value="1"/>
</dbReference>
<dbReference type="InterPro" id="IPR051410">
    <property type="entry name" value="Ferric/Cupric_Reductase"/>
</dbReference>
<keyword evidence="10" id="KW-0406">Ion transport</keyword>
<evidence type="ECO:0000256" key="2">
    <source>
        <dbReference type="ARBA" id="ARBA00006278"/>
    </source>
</evidence>
<feature type="compositionally biased region" description="Basic and acidic residues" evidence="14">
    <location>
        <begin position="547"/>
        <end position="562"/>
    </location>
</feature>
<dbReference type="Pfam" id="PF08022">
    <property type="entry name" value="FAD_binding_8"/>
    <property type="match status" value="1"/>
</dbReference>
<comment type="subcellular location">
    <subcellularLocation>
        <location evidence="1">Cell membrane</location>
        <topology evidence="1">Multi-pass membrane protein</topology>
    </subcellularLocation>
</comment>
<proteinExistence type="inferred from homology"/>
<evidence type="ECO:0000256" key="15">
    <source>
        <dbReference type="SAM" id="Phobius"/>
    </source>
</evidence>
<keyword evidence="11 15" id="KW-0472">Membrane</keyword>
<dbReference type="InterPro" id="IPR013112">
    <property type="entry name" value="FAD-bd_8"/>
</dbReference>
<feature type="transmembrane region" description="Helical" evidence="15">
    <location>
        <begin position="174"/>
        <end position="191"/>
    </location>
</feature>
<protein>
    <recommendedName>
        <fullName evidence="3">ferric-chelate reductase (NADPH)</fullName>
        <ecNumber evidence="3">1.16.1.9</ecNumber>
    </recommendedName>
</protein>
<name>A0AAD7TZX6_9APHY</name>
<evidence type="ECO:0000256" key="5">
    <source>
        <dbReference type="ARBA" id="ARBA00022475"/>
    </source>
</evidence>
<comment type="similarity">
    <text evidence="2">Belongs to the ferric reductase (FRE) family.</text>
</comment>
<evidence type="ECO:0000313" key="18">
    <source>
        <dbReference type="Proteomes" id="UP001215151"/>
    </source>
</evidence>
<dbReference type="GO" id="GO:0052851">
    <property type="term" value="F:ferric-chelate reductase (NADPH) activity"/>
    <property type="evidence" value="ECO:0007669"/>
    <property type="project" value="UniProtKB-EC"/>
</dbReference>
<dbReference type="EC" id="1.16.1.9" evidence="3"/>
<dbReference type="InterPro" id="IPR013130">
    <property type="entry name" value="Fe3_Rdtase_TM_dom"/>
</dbReference>
<keyword evidence="18" id="KW-1185">Reference proteome</keyword>
<dbReference type="PANTHER" id="PTHR32361:SF9">
    <property type="entry name" value="FERRIC REDUCTASE TRANSMEMBRANE COMPONENT 3-RELATED"/>
    <property type="match status" value="1"/>
</dbReference>
<dbReference type="SFLD" id="SFLDG01168">
    <property type="entry name" value="Ferric_reductase_subgroup_(FRE"/>
    <property type="match status" value="1"/>
</dbReference>
<evidence type="ECO:0000256" key="7">
    <source>
        <dbReference type="ARBA" id="ARBA00022982"/>
    </source>
</evidence>
<feature type="transmembrane region" description="Helical" evidence="15">
    <location>
        <begin position="244"/>
        <end position="265"/>
    </location>
</feature>
<evidence type="ECO:0000256" key="10">
    <source>
        <dbReference type="ARBA" id="ARBA00023065"/>
    </source>
</evidence>
<keyword evidence="12" id="KW-0325">Glycoprotein</keyword>
<dbReference type="InterPro" id="IPR017938">
    <property type="entry name" value="Riboflavin_synthase-like_b-brl"/>
</dbReference>
<evidence type="ECO:0000259" key="16">
    <source>
        <dbReference type="PROSITE" id="PS51384"/>
    </source>
</evidence>
<evidence type="ECO:0000313" key="17">
    <source>
        <dbReference type="EMBL" id="KAJ8494435.1"/>
    </source>
</evidence>
<keyword evidence="4" id="KW-0813">Transport</keyword>
<keyword evidence="8 15" id="KW-1133">Transmembrane helix</keyword>
<feature type="domain" description="FAD-binding FR-type" evidence="16">
    <location>
        <begin position="320"/>
        <end position="435"/>
    </location>
</feature>
<evidence type="ECO:0000256" key="6">
    <source>
        <dbReference type="ARBA" id="ARBA00022692"/>
    </source>
</evidence>
<reference evidence="17" key="1">
    <citation type="submission" date="2022-11" db="EMBL/GenBank/DDBJ databases">
        <title>Genome Sequence of Cubamyces cubensis.</title>
        <authorList>
            <person name="Buettner E."/>
        </authorList>
    </citation>
    <scope>NUCLEOTIDE SEQUENCE</scope>
    <source>
        <strain evidence="17">MPL-01</strain>
    </source>
</reference>
<dbReference type="AlphaFoldDB" id="A0AAD7TZX6"/>
<dbReference type="Proteomes" id="UP001215151">
    <property type="component" value="Unassembled WGS sequence"/>
</dbReference>
<dbReference type="SFLD" id="SFLDS00052">
    <property type="entry name" value="Ferric_Reductase_Domain"/>
    <property type="match status" value="1"/>
</dbReference>
<evidence type="ECO:0000256" key="12">
    <source>
        <dbReference type="ARBA" id="ARBA00023180"/>
    </source>
</evidence>
<feature type="transmembrane region" description="Helical" evidence="15">
    <location>
        <begin position="135"/>
        <end position="154"/>
    </location>
</feature>
<feature type="region of interest" description="Disordered" evidence="14">
    <location>
        <begin position="538"/>
        <end position="577"/>
    </location>
</feature>
<dbReference type="SUPFAM" id="SSF52343">
    <property type="entry name" value="Ferredoxin reductase-like, C-terminal NADP-linked domain"/>
    <property type="match status" value="1"/>
</dbReference>
<evidence type="ECO:0000256" key="4">
    <source>
        <dbReference type="ARBA" id="ARBA00022448"/>
    </source>
</evidence>
<dbReference type="PROSITE" id="PS51384">
    <property type="entry name" value="FAD_FR"/>
    <property type="match status" value="1"/>
</dbReference>
<dbReference type="CDD" id="cd06186">
    <property type="entry name" value="NOX_Duox_like_FAD_NADP"/>
    <property type="match status" value="1"/>
</dbReference>
<evidence type="ECO:0000256" key="8">
    <source>
        <dbReference type="ARBA" id="ARBA00022989"/>
    </source>
</evidence>
<evidence type="ECO:0000256" key="3">
    <source>
        <dbReference type="ARBA" id="ARBA00012668"/>
    </source>
</evidence>
<accession>A0AAD7TZX6</accession>
<keyword evidence="6 15" id="KW-0812">Transmembrane</keyword>
<organism evidence="17 18">
    <name type="scientific">Trametes cubensis</name>
    <dbReference type="NCBI Taxonomy" id="1111947"/>
    <lineage>
        <taxon>Eukaryota</taxon>
        <taxon>Fungi</taxon>
        <taxon>Dikarya</taxon>
        <taxon>Basidiomycota</taxon>
        <taxon>Agaricomycotina</taxon>
        <taxon>Agaricomycetes</taxon>
        <taxon>Polyporales</taxon>
        <taxon>Polyporaceae</taxon>
        <taxon>Trametes</taxon>
    </lineage>
</organism>
<keyword evidence="5" id="KW-1003">Cell membrane</keyword>
<evidence type="ECO:0000256" key="1">
    <source>
        <dbReference type="ARBA" id="ARBA00004651"/>
    </source>
</evidence>
<comment type="caution">
    <text evidence="17">The sequence shown here is derived from an EMBL/GenBank/DDBJ whole genome shotgun (WGS) entry which is preliminary data.</text>
</comment>
<dbReference type="GO" id="GO:0005886">
    <property type="term" value="C:plasma membrane"/>
    <property type="evidence" value="ECO:0007669"/>
    <property type="project" value="UniProtKB-SubCell"/>
</dbReference>
<evidence type="ECO:0000256" key="13">
    <source>
        <dbReference type="ARBA" id="ARBA00048483"/>
    </source>
</evidence>
<evidence type="ECO:0000256" key="9">
    <source>
        <dbReference type="ARBA" id="ARBA00023002"/>
    </source>
</evidence>
<dbReference type="Pfam" id="PF01794">
    <property type="entry name" value="Ferric_reduct"/>
    <property type="match status" value="1"/>
</dbReference>
<dbReference type="GO" id="GO:0006826">
    <property type="term" value="P:iron ion transport"/>
    <property type="evidence" value="ECO:0007669"/>
    <property type="project" value="TreeGrafter"/>
</dbReference>
<keyword evidence="7" id="KW-0249">Electron transport</keyword>
<feature type="transmembrane region" description="Helical" evidence="15">
    <location>
        <begin position="295"/>
        <end position="313"/>
    </location>
</feature>
<keyword evidence="9" id="KW-0560">Oxidoreductase</keyword>
<evidence type="ECO:0000256" key="14">
    <source>
        <dbReference type="SAM" id="MobiDB-lite"/>
    </source>
</evidence>
<feature type="transmembrane region" description="Helical" evidence="15">
    <location>
        <begin position="212"/>
        <end position="232"/>
    </location>
</feature>
<gene>
    <name evidence="17" type="ORF">ONZ51_g2350</name>
</gene>
<dbReference type="InterPro" id="IPR013121">
    <property type="entry name" value="Fe_red_NAD-bd_6"/>
</dbReference>
<dbReference type="EMBL" id="JAPEVG010000036">
    <property type="protein sequence ID" value="KAJ8494435.1"/>
    <property type="molecule type" value="Genomic_DNA"/>
</dbReference>
<comment type="catalytic activity">
    <reaction evidence="13">
        <text>2 a Fe(II)-siderophore + NADP(+) + H(+) = 2 a Fe(III)-siderophore + NADPH</text>
        <dbReference type="Rhea" id="RHEA:28795"/>
        <dbReference type="Rhea" id="RHEA-COMP:11342"/>
        <dbReference type="Rhea" id="RHEA-COMP:11344"/>
        <dbReference type="ChEBI" id="CHEBI:15378"/>
        <dbReference type="ChEBI" id="CHEBI:29033"/>
        <dbReference type="ChEBI" id="CHEBI:29034"/>
        <dbReference type="ChEBI" id="CHEBI:57783"/>
        <dbReference type="ChEBI" id="CHEBI:58349"/>
        <dbReference type="EC" id="1.16.1.9"/>
    </reaction>
</comment>
<dbReference type="GO" id="GO:0006879">
    <property type="term" value="P:intracellular iron ion homeostasis"/>
    <property type="evidence" value="ECO:0007669"/>
    <property type="project" value="TreeGrafter"/>
</dbReference>